<dbReference type="GeneID" id="93475706"/>
<reference evidence="1 2" key="1">
    <citation type="submission" date="2024-02" db="EMBL/GenBank/DDBJ databases">
        <title>Complete sequences of two Paenibacillus sp. strains and one Lysinibacillus strain isolated from the environment on STAA medium highlight biotechnological potential.</title>
        <authorList>
            <person name="Attere S.A."/>
            <person name="Piche L.C."/>
            <person name="Intertaglia L."/>
            <person name="Lami R."/>
            <person name="Charette S.J."/>
            <person name="Vincent A.T."/>
        </authorList>
    </citation>
    <scope>NUCLEOTIDE SEQUENCE [LARGE SCALE GENOMIC DNA]</scope>
    <source>
        <strain evidence="1 2">Y5S-7</strain>
    </source>
</reference>
<organism evidence="1 2">
    <name type="scientific">Paenibacillus amylolyticus</name>
    <dbReference type="NCBI Taxonomy" id="1451"/>
    <lineage>
        <taxon>Bacteria</taxon>
        <taxon>Bacillati</taxon>
        <taxon>Bacillota</taxon>
        <taxon>Bacilli</taxon>
        <taxon>Bacillales</taxon>
        <taxon>Paenibacillaceae</taxon>
        <taxon>Paenibacillus</taxon>
    </lineage>
</organism>
<evidence type="ECO:0000313" key="2">
    <source>
        <dbReference type="Proteomes" id="UP001364764"/>
    </source>
</evidence>
<gene>
    <name evidence="1" type="ORF">V6668_09535</name>
</gene>
<accession>A0ABD8AXT9</accession>
<dbReference type="RefSeq" id="WP_338708260.1">
    <property type="nucleotide sequence ID" value="NZ_CP145892.1"/>
</dbReference>
<evidence type="ECO:0000313" key="1">
    <source>
        <dbReference type="EMBL" id="WWP22397.1"/>
    </source>
</evidence>
<name>A0ABD8AXT9_PAEAM</name>
<sequence length="89" mass="10579">MKTMQQGDSVFEQIMKQKRLKPIKPETTKIQVKPIHKKKLAQEQLSDLDVQFKKSVAESIDRSVLHRRVLGIRRELTEIRRLKNDEHTF</sequence>
<dbReference type="EMBL" id="CP145892">
    <property type="protein sequence ID" value="WWP22397.1"/>
    <property type="molecule type" value="Genomic_DNA"/>
</dbReference>
<proteinExistence type="predicted"/>
<dbReference type="Proteomes" id="UP001364764">
    <property type="component" value="Chromosome"/>
</dbReference>
<protein>
    <submittedName>
        <fullName evidence="1">Uncharacterized protein</fullName>
    </submittedName>
</protein>
<dbReference type="AlphaFoldDB" id="A0ABD8AXT9"/>